<dbReference type="GO" id="GO:0009254">
    <property type="term" value="P:peptidoglycan turnover"/>
    <property type="evidence" value="ECO:0007669"/>
    <property type="project" value="TreeGrafter"/>
</dbReference>
<proteinExistence type="inferred from homology"/>
<sequence length="489" mass="49054">MTLFTRFRQALVAVSLAALAACGQTVPPDTVTATAALPSLTASAPPRASAPPILTTPSSPQTPEQPAESSSSDSSSSQTGSSQTGAEPPAPSAASGVRPWGVVTQADIDLAASAVAAMAPDQKAGAVIMASSADVVGKNTVADLGLGGVIMMGSKGIVDGTDSGSPAEVASVIDAAASQVADPAFPLLVGIDQEYGDVTRLRYGFTKLPGASELGAIRDLPVAARVTEQVAAIAGAEMAAVGVNIDFAPVSDVLPQSGSSSIGDRSYGRDPARVAALVVAAVRGFQSAGVAATLKHFPGIGELAADTHDTLPTVEATCAQWNAEASVPIRAGIDAGVSLVMTGHTRFPAIGVNGEPTSISPIALTDLLRGNTSTQTLGGCEPLNFTGLTISDSLQMVPISGTYSPGDAAWRALAAGEDMLLMPSDPRAAVAGIVAAVADGSLASSRLDEAAIRVLALRSALHRTPRPSMDVIDSVGHNKVAQAAWDTIG</sequence>
<organism evidence="9 10">
    <name type="scientific">Nakamurella antarctica</name>
    <dbReference type="NCBI Taxonomy" id="1902245"/>
    <lineage>
        <taxon>Bacteria</taxon>
        <taxon>Bacillati</taxon>
        <taxon>Actinomycetota</taxon>
        <taxon>Actinomycetes</taxon>
        <taxon>Nakamurellales</taxon>
        <taxon>Nakamurellaceae</taxon>
        <taxon>Nakamurella</taxon>
    </lineage>
</organism>
<dbReference type="AlphaFoldDB" id="A0A3G8ZLU0"/>
<dbReference type="PROSITE" id="PS51257">
    <property type="entry name" value="PROKAR_LIPOPROTEIN"/>
    <property type="match status" value="1"/>
</dbReference>
<evidence type="ECO:0000256" key="6">
    <source>
        <dbReference type="SAM" id="MobiDB-lite"/>
    </source>
</evidence>
<keyword evidence="4" id="KW-0378">Hydrolase</keyword>
<evidence type="ECO:0000256" key="5">
    <source>
        <dbReference type="ARBA" id="ARBA00023295"/>
    </source>
</evidence>
<dbReference type="InterPro" id="IPR036962">
    <property type="entry name" value="Glyco_hydro_3_N_sf"/>
</dbReference>
<dbReference type="InterPro" id="IPR017853">
    <property type="entry name" value="GH"/>
</dbReference>
<dbReference type="Pfam" id="PF00933">
    <property type="entry name" value="Glyco_hydro_3"/>
    <property type="match status" value="1"/>
</dbReference>
<evidence type="ECO:0000313" key="10">
    <source>
        <dbReference type="Proteomes" id="UP000268084"/>
    </source>
</evidence>
<dbReference type="EMBL" id="CP034170">
    <property type="protein sequence ID" value="AZI58190.1"/>
    <property type="molecule type" value="Genomic_DNA"/>
</dbReference>
<evidence type="ECO:0000313" key="9">
    <source>
        <dbReference type="EMBL" id="AZI58190.1"/>
    </source>
</evidence>
<dbReference type="InterPro" id="IPR001764">
    <property type="entry name" value="Glyco_hydro_3_N"/>
</dbReference>
<dbReference type="GO" id="GO:0005975">
    <property type="term" value="P:carbohydrate metabolic process"/>
    <property type="evidence" value="ECO:0007669"/>
    <property type="project" value="InterPro"/>
</dbReference>
<dbReference type="Gene3D" id="3.20.20.300">
    <property type="entry name" value="Glycoside hydrolase, family 3, N-terminal domain"/>
    <property type="match status" value="1"/>
</dbReference>
<accession>A0A3G8ZLU0</accession>
<dbReference type="GO" id="GO:0004563">
    <property type="term" value="F:beta-N-acetylhexosaminidase activity"/>
    <property type="evidence" value="ECO:0007669"/>
    <property type="project" value="UniProtKB-EC"/>
</dbReference>
<dbReference type="PANTHER" id="PTHR30480:SF13">
    <property type="entry name" value="BETA-HEXOSAMINIDASE"/>
    <property type="match status" value="1"/>
</dbReference>
<feature type="compositionally biased region" description="Low complexity" evidence="6">
    <location>
        <begin position="42"/>
        <end position="85"/>
    </location>
</feature>
<reference evidence="9 10" key="2">
    <citation type="submission" date="2018-12" db="EMBL/GenBank/DDBJ databases">
        <title>Nakamurella antarcticus sp. nov., isolated from Antarctica South Shetland Islands soil.</title>
        <authorList>
            <person name="Peng F."/>
        </authorList>
    </citation>
    <scope>NUCLEOTIDE SEQUENCE [LARGE SCALE GENOMIC DNA]</scope>
    <source>
        <strain evidence="9 10">S14-144</strain>
    </source>
</reference>
<evidence type="ECO:0000256" key="2">
    <source>
        <dbReference type="ARBA" id="ARBA00005336"/>
    </source>
</evidence>
<comment type="similarity">
    <text evidence="2">Belongs to the glycosyl hydrolase 3 family.</text>
</comment>
<feature type="domain" description="Glycoside hydrolase family 3 N-terminal" evidence="8">
    <location>
        <begin position="136"/>
        <end position="456"/>
    </location>
</feature>
<dbReference type="Proteomes" id="UP000268084">
    <property type="component" value="Chromosome"/>
</dbReference>
<feature type="signal peptide" evidence="7">
    <location>
        <begin position="1"/>
        <end position="20"/>
    </location>
</feature>
<dbReference type="RefSeq" id="WP_124799099.1">
    <property type="nucleotide sequence ID" value="NZ_CP034170.1"/>
</dbReference>
<keyword evidence="10" id="KW-1185">Reference proteome</keyword>
<evidence type="ECO:0000256" key="4">
    <source>
        <dbReference type="ARBA" id="ARBA00022801"/>
    </source>
</evidence>
<dbReference type="PANTHER" id="PTHR30480">
    <property type="entry name" value="BETA-HEXOSAMINIDASE-RELATED"/>
    <property type="match status" value="1"/>
</dbReference>
<dbReference type="InterPro" id="IPR050226">
    <property type="entry name" value="NagZ_Beta-hexosaminidase"/>
</dbReference>
<dbReference type="SUPFAM" id="SSF51445">
    <property type="entry name" value="(Trans)glycosidases"/>
    <property type="match status" value="1"/>
</dbReference>
<evidence type="ECO:0000256" key="3">
    <source>
        <dbReference type="ARBA" id="ARBA00012663"/>
    </source>
</evidence>
<name>A0A3G8ZLU0_9ACTN</name>
<evidence type="ECO:0000256" key="7">
    <source>
        <dbReference type="SAM" id="SignalP"/>
    </source>
</evidence>
<reference evidence="9 10" key="1">
    <citation type="submission" date="2018-11" db="EMBL/GenBank/DDBJ databases">
        <authorList>
            <person name="Da X."/>
        </authorList>
    </citation>
    <scope>NUCLEOTIDE SEQUENCE [LARGE SCALE GENOMIC DNA]</scope>
    <source>
        <strain evidence="9 10">S14-144</strain>
    </source>
</reference>
<dbReference type="KEGG" id="nak:EH165_08615"/>
<feature type="region of interest" description="Disordered" evidence="6">
    <location>
        <begin position="42"/>
        <end position="97"/>
    </location>
</feature>
<dbReference type="EC" id="3.2.1.52" evidence="3"/>
<keyword evidence="7" id="KW-0732">Signal</keyword>
<keyword evidence="5" id="KW-0326">Glycosidase</keyword>
<dbReference type="OrthoDB" id="9805821at2"/>
<comment type="catalytic activity">
    <reaction evidence="1">
        <text>Hydrolysis of terminal non-reducing N-acetyl-D-hexosamine residues in N-acetyl-beta-D-hexosaminides.</text>
        <dbReference type="EC" id="3.2.1.52"/>
    </reaction>
</comment>
<protein>
    <recommendedName>
        <fullName evidence="3">beta-N-acetylhexosaminidase</fullName>
        <ecNumber evidence="3">3.2.1.52</ecNumber>
    </recommendedName>
</protein>
<evidence type="ECO:0000259" key="8">
    <source>
        <dbReference type="Pfam" id="PF00933"/>
    </source>
</evidence>
<gene>
    <name evidence="9" type="ORF">EH165_08615</name>
</gene>
<evidence type="ECO:0000256" key="1">
    <source>
        <dbReference type="ARBA" id="ARBA00001231"/>
    </source>
</evidence>
<feature type="chain" id="PRO_5038576980" description="beta-N-acetylhexosaminidase" evidence="7">
    <location>
        <begin position="21"/>
        <end position="489"/>
    </location>
</feature>